<proteinExistence type="predicted"/>
<dbReference type="InterPro" id="IPR036691">
    <property type="entry name" value="Endo/exonu/phosph_ase_sf"/>
</dbReference>
<dbReference type="Proteomes" id="UP000275846">
    <property type="component" value="Unassembled WGS sequence"/>
</dbReference>
<reference evidence="1 2" key="2">
    <citation type="submission" date="2018-11" db="EMBL/GenBank/DDBJ databases">
        <authorList>
            <consortium name="Pathogen Informatics"/>
        </authorList>
    </citation>
    <scope>NUCLEOTIDE SEQUENCE [LARGE SCALE GENOMIC DNA]</scope>
    <source>
        <strain evidence="1 2">NST_G2</strain>
    </source>
</reference>
<keyword evidence="2" id="KW-1185">Reference proteome</keyword>
<reference evidence="3" key="1">
    <citation type="submission" date="2016-06" db="UniProtKB">
        <authorList>
            <consortium name="WormBaseParasite"/>
        </authorList>
    </citation>
    <scope>IDENTIFICATION</scope>
</reference>
<evidence type="ECO:0000313" key="3">
    <source>
        <dbReference type="WBParaSite" id="SSLN_0001764601-mRNA-1"/>
    </source>
</evidence>
<accession>A0A183TKJ9</accession>
<dbReference type="EMBL" id="UYSU01041808">
    <property type="protein sequence ID" value="VDM03383.1"/>
    <property type="molecule type" value="Genomic_DNA"/>
</dbReference>
<evidence type="ECO:0000313" key="2">
    <source>
        <dbReference type="Proteomes" id="UP000275846"/>
    </source>
</evidence>
<dbReference type="AlphaFoldDB" id="A0A183TKJ9"/>
<protein>
    <submittedName>
        <fullName evidence="3">Endo/exonuclease/phosphatase domain-containing protein</fullName>
    </submittedName>
</protein>
<dbReference type="OrthoDB" id="10030815at2759"/>
<organism evidence="3">
    <name type="scientific">Schistocephalus solidus</name>
    <name type="common">Tapeworm</name>
    <dbReference type="NCBI Taxonomy" id="70667"/>
    <lineage>
        <taxon>Eukaryota</taxon>
        <taxon>Metazoa</taxon>
        <taxon>Spiralia</taxon>
        <taxon>Lophotrochozoa</taxon>
        <taxon>Platyhelminthes</taxon>
        <taxon>Cestoda</taxon>
        <taxon>Eucestoda</taxon>
        <taxon>Diphyllobothriidea</taxon>
        <taxon>Diphyllobothriidae</taxon>
        <taxon>Schistocephalus</taxon>
    </lineage>
</organism>
<gene>
    <name evidence="1" type="ORF">SSLN_LOCUS16997</name>
</gene>
<sequence>MIRSAGGGGCRLDLLLERPAKSRATRRWCCLRHPERHHGTSACLPQGINDRLMSLRLPLRGDQFATIISAYAPPMTSSDGAKDKCYEDLHALLVTVPKADKLIVLNDFKARVGTDRTSWRGVLGPHGPSGFNDNGPLLLRTCAEHHLILTKQLLPPPNAAKCDLR</sequence>
<name>A0A183TKJ9_SCHSO</name>
<evidence type="ECO:0000313" key="1">
    <source>
        <dbReference type="EMBL" id="VDM03383.1"/>
    </source>
</evidence>
<dbReference type="WBParaSite" id="SSLN_0001764601-mRNA-1">
    <property type="protein sequence ID" value="SSLN_0001764601-mRNA-1"/>
    <property type="gene ID" value="SSLN_0001764601"/>
</dbReference>
<dbReference type="Gene3D" id="3.60.10.10">
    <property type="entry name" value="Endonuclease/exonuclease/phosphatase"/>
    <property type="match status" value="1"/>
</dbReference>